<name>H6X4W2_9CAUD</name>
<dbReference type="Proteomes" id="UP000007524">
    <property type="component" value="Segment"/>
</dbReference>
<organism evidence="2 3">
    <name type="scientific">Klebsiella phage vB_KleM_RaK2</name>
    <dbReference type="NCBI Taxonomy" id="1147094"/>
    <lineage>
        <taxon>Viruses</taxon>
        <taxon>Duplodnaviria</taxon>
        <taxon>Heunggongvirae</taxon>
        <taxon>Uroviricota</taxon>
        <taxon>Caudoviricetes</taxon>
        <taxon>Alcyoneusvirus</taxon>
        <taxon>Alcyoneusvirus RaK2</taxon>
    </lineage>
</organism>
<evidence type="ECO:0000256" key="1">
    <source>
        <dbReference type="SAM" id="Phobius"/>
    </source>
</evidence>
<protein>
    <submittedName>
        <fullName evidence="2">Uncharacterized protein</fullName>
    </submittedName>
</protein>
<dbReference type="GeneID" id="14013093"/>
<sequence>MKIGNHIFACFISICICSVVAGLWYNSMRYEKHNIRYNSVKVVGIGQCSNKSSSTECSFWYEDGNSTQFAISDNPVSIGQIVYQMCWTEKARGDRCYVNYQTSKQ</sequence>
<dbReference type="EMBL" id="JQ513383">
    <property type="protein sequence ID" value="AFA44778.1"/>
    <property type="molecule type" value="Genomic_DNA"/>
</dbReference>
<gene>
    <name evidence="2" type="ORF">RaK2_00505</name>
</gene>
<keyword evidence="3" id="KW-1185">Reference proteome</keyword>
<evidence type="ECO:0000313" key="3">
    <source>
        <dbReference type="Proteomes" id="UP000007524"/>
    </source>
</evidence>
<proteinExistence type="predicted"/>
<keyword evidence="1" id="KW-0812">Transmembrane</keyword>
<accession>H6X4W2</accession>
<reference evidence="2 3" key="1">
    <citation type="journal article" date="2012" name="J. Virol.">
        <title>Genome of Klebsiella sp.-Infecting Bacteriophage vB_KleM_RaK2.</title>
        <authorList>
            <person name="Simoliunas E."/>
            <person name="Kaliniene L."/>
            <person name="Truncaite L."/>
            <person name="Klausa V."/>
            <person name="Zajanckauskaite A."/>
            <person name="Meskys R."/>
        </authorList>
    </citation>
    <scope>NUCLEOTIDE SEQUENCE [LARGE SCALE GENOMIC DNA]</scope>
</reference>
<dbReference type="OrthoDB" id="23578at10239"/>
<dbReference type="KEGG" id="vg:14013093"/>
<feature type="transmembrane region" description="Helical" evidence="1">
    <location>
        <begin position="6"/>
        <end position="26"/>
    </location>
</feature>
<dbReference type="RefSeq" id="YP_007007660.1">
    <property type="nucleotide sequence ID" value="NC_019526.1"/>
</dbReference>
<keyword evidence="1" id="KW-1133">Transmembrane helix</keyword>
<keyword evidence="1" id="KW-0472">Membrane</keyword>
<evidence type="ECO:0000313" key="2">
    <source>
        <dbReference type="EMBL" id="AFA44778.1"/>
    </source>
</evidence>